<name>A0A0F9C5I8_9ZZZZ</name>
<evidence type="ECO:0000256" key="7">
    <source>
        <dbReference type="ARBA" id="ARBA00023136"/>
    </source>
</evidence>
<evidence type="ECO:0000256" key="9">
    <source>
        <dbReference type="SAM" id="Phobius"/>
    </source>
</evidence>
<evidence type="ECO:0000313" key="10">
    <source>
        <dbReference type="EMBL" id="KKL21572.1"/>
    </source>
</evidence>
<comment type="similarity">
    <text evidence="8">Belongs to the binding-protein-dependent transport system permease family. LivHM subfamily.</text>
</comment>
<dbReference type="GO" id="GO:0006865">
    <property type="term" value="P:amino acid transport"/>
    <property type="evidence" value="ECO:0007669"/>
    <property type="project" value="UniProtKB-KW"/>
</dbReference>
<keyword evidence="3" id="KW-1003">Cell membrane</keyword>
<dbReference type="PANTHER" id="PTHR11795">
    <property type="entry name" value="BRANCHED-CHAIN AMINO ACID TRANSPORT SYSTEM PERMEASE PROTEIN LIVH"/>
    <property type="match status" value="1"/>
</dbReference>
<dbReference type="GO" id="GO:0022857">
    <property type="term" value="F:transmembrane transporter activity"/>
    <property type="evidence" value="ECO:0007669"/>
    <property type="project" value="InterPro"/>
</dbReference>
<organism evidence="10">
    <name type="scientific">marine sediment metagenome</name>
    <dbReference type="NCBI Taxonomy" id="412755"/>
    <lineage>
        <taxon>unclassified sequences</taxon>
        <taxon>metagenomes</taxon>
        <taxon>ecological metagenomes</taxon>
    </lineage>
</organism>
<proteinExistence type="inferred from homology"/>
<dbReference type="CDD" id="cd06582">
    <property type="entry name" value="TM_PBP1_LivH_like"/>
    <property type="match status" value="1"/>
</dbReference>
<gene>
    <name evidence="10" type="ORF">LCGC14_2444120</name>
</gene>
<feature type="transmembrane region" description="Helical" evidence="9">
    <location>
        <begin position="226"/>
        <end position="252"/>
    </location>
</feature>
<evidence type="ECO:0000256" key="3">
    <source>
        <dbReference type="ARBA" id="ARBA00022475"/>
    </source>
</evidence>
<comment type="subcellular location">
    <subcellularLocation>
        <location evidence="1">Cell membrane</location>
        <topology evidence="1">Multi-pass membrane protein</topology>
    </subcellularLocation>
</comment>
<evidence type="ECO:0000256" key="8">
    <source>
        <dbReference type="ARBA" id="ARBA00037998"/>
    </source>
</evidence>
<keyword evidence="4 9" id="KW-0812">Transmembrane</keyword>
<feature type="transmembrane region" description="Helical" evidence="9">
    <location>
        <begin position="259"/>
        <end position="280"/>
    </location>
</feature>
<keyword evidence="2" id="KW-0813">Transport</keyword>
<feature type="transmembrane region" description="Helical" evidence="9">
    <location>
        <begin position="68"/>
        <end position="87"/>
    </location>
</feature>
<evidence type="ECO:0000256" key="2">
    <source>
        <dbReference type="ARBA" id="ARBA00022448"/>
    </source>
</evidence>
<keyword evidence="7 9" id="KW-0472">Membrane</keyword>
<feature type="transmembrane region" description="Helical" evidence="9">
    <location>
        <begin position="99"/>
        <end position="118"/>
    </location>
</feature>
<dbReference type="AlphaFoldDB" id="A0A0F9C5I8"/>
<evidence type="ECO:0000256" key="6">
    <source>
        <dbReference type="ARBA" id="ARBA00022989"/>
    </source>
</evidence>
<evidence type="ECO:0000256" key="5">
    <source>
        <dbReference type="ARBA" id="ARBA00022970"/>
    </source>
</evidence>
<dbReference type="GO" id="GO:0005886">
    <property type="term" value="C:plasma membrane"/>
    <property type="evidence" value="ECO:0007669"/>
    <property type="project" value="UniProtKB-SubCell"/>
</dbReference>
<keyword evidence="5" id="KW-0029">Amino-acid transport</keyword>
<reference evidence="10" key="1">
    <citation type="journal article" date="2015" name="Nature">
        <title>Complex archaea that bridge the gap between prokaryotes and eukaryotes.</title>
        <authorList>
            <person name="Spang A."/>
            <person name="Saw J.H."/>
            <person name="Jorgensen S.L."/>
            <person name="Zaremba-Niedzwiedzka K."/>
            <person name="Martijn J."/>
            <person name="Lind A.E."/>
            <person name="van Eijk R."/>
            <person name="Schleper C."/>
            <person name="Guy L."/>
            <person name="Ettema T.J."/>
        </authorList>
    </citation>
    <scope>NUCLEOTIDE SEQUENCE</scope>
</reference>
<dbReference type="PANTHER" id="PTHR11795:SF445">
    <property type="entry name" value="AMINO ACID ABC TRANSPORTER PERMEASE PROTEIN"/>
    <property type="match status" value="1"/>
</dbReference>
<dbReference type="InterPro" id="IPR001851">
    <property type="entry name" value="ABC_transp_permease"/>
</dbReference>
<feature type="transmembrane region" description="Helical" evidence="9">
    <location>
        <begin position="194"/>
        <end position="214"/>
    </location>
</feature>
<evidence type="ECO:0000256" key="1">
    <source>
        <dbReference type="ARBA" id="ARBA00004651"/>
    </source>
</evidence>
<feature type="transmembrane region" description="Helical" evidence="9">
    <location>
        <begin position="45"/>
        <end position="62"/>
    </location>
</feature>
<evidence type="ECO:0008006" key="11">
    <source>
        <dbReference type="Google" id="ProtNLM"/>
    </source>
</evidence>
<dbReference type="EMBL" id="LAZR01037680">
    <property type="protein sequence ID" value="KKL21572.1"/>
    <property type="molecule type" value="Genomic_DNA"/>
</dbReference>
<sequence length="290" mass="30984">MDQMTLGLQLAVQGVLLGGIYGLIAVGLSLIFGVMGIINFAHGQMIVLGMYISYWILVLLGIDPYLNFIAGACILFAMGYLLQSSTVNRILDFPEAMQVVPLVAVGLVLENLILMFWGPDHRSPETAFNLSTIWIDKIMIDGSKLITFVLAIVLTLGVFLFLKKSSIGKSIRAAADNRTGAVLVGINVNRINNFAFGLGAATTGAAGALLLPLMPVSPYMGHDFTLTAFVVVILGGMGNLWGALLGGLILGLAESLSILVLPPTMKQVVSFILLIIIMLFRPQGLLKGHK</sequence>
<feature type="transmembrane region" description="Helical" evidence="9">
    <location>
        <begin position="20"/>
        <end position="38"/>
    </location>
</feature>
<feature type="transmembrane region" description="Helical" evidence="9">
    <location>
        <begin position="138"/>
        <end position="162"/>
    </location>
</feature>
<dbReference type="InterPro" id="IPR052157">
    <property type="entry name" value="BCAA_transport_permease"/>
</dbReference>
<keyword evidence="6 9" id="KW-1133">Transmembrane helix</keyword>
<evidence type="ECO:0000256" key="4">
    <source>
        <dbReference type="ARBA" id="ARBA00022692"/>
    </source>
</evidence>
<comment type="caution">
    <text evidence="10">The sequence shown here is derived from an EMBL/GenBank/DDBJ whole genome shotgun (WGS) entry which is preliminary data.</text>
</comment>
<protein>
    <recommendedName>
        <fullName evidence="11">Branched-chain amino acid ABC transporter permease</fullName>
    </recommendedName>
</protein>
<accession>A0A0F9C5I8</accession>
<dbReference type="Pfam" id="PF02653">
    <property type="entry name" value="BPD_transp_2"/>
    <property type="match status" value="1"/>
</dbReference>